<keyword evidence="2" id="KW-0472">Membrane</keyword>
<evidence type="ECO:0000256" key="1">
    <source>
        <dbReference type="SAM" id="MobiDB-lite"/>
    </source>
</evidence>
<keyword evidence="2" id="KW-1133">Transmembrane helix</keyword>
<feature type="region of interest" description="Disordered" evidence="1">
    <location>
        <begin position="1"/>
        <end position="86"/>
    </location>
</feature>
<keyword evidence="2" id="KW-0812">Transmembrane</keyword>
<evidence type="ECO:0000256" key="2">
    <source>
        <dbReference type="SAM" id="Phobius"/>
    </source>
</evidence>
<dbReference type="OrthoDB" id="7306245at2"/>
<protein>
    <submittedName>
        <fullName evidence="3">Uncharacterized protein</fullName>
    </submittedName>
</protein>
<keyword evidence="4" id="KW-1185">Reference proteome</keyword>
<dbReference type="EMBL" id="OCNJ01000012">
    <property type="protein sequence ID" value="SOE00478.1"/>
    <property type="molecule type" value="Genomic_DNA"/>
</dbReference>
<dbReference type="Proteomes" id="UP000219621">
    <property type="component" value="Unassembled WGS sequence"/>
</dbReference>
<feature type="transmembrane region" description="Helical" evidence="2">
    <location>
        <begin position="89"/>
        <end position="110"/>
    </location>
</feature>
<feature type="compositionally biased region" description="Basic and acidic residues" evidence="1">
    <location>
        <begin position="1"/>
        <end position="29"/>
    </location>
</feature>
<dbReference type="AlphaFoldDB" id="A0A286GY91"/>
<sequence length="111" mass="11666">MAERQHSDIEAGRVRDQIDQGRTGDKIGQHDPAASPLGTDSEASGNRVSRSAAEADLREQRAAGGAGQQGTEHYGSRVQPHRRTPRRGGVMWGAILAVLAIAGLVLGFGLA</sequence>
<name>A0A286GY91_9PROT</name>
<evidence type="ECO:0000313" key="4">
    <source>
        <dbReference type="Proteomes" id="UP000219621"/>
    </source>
</evidence>
<gene>
    <name evidence="3" type="ORF">SAMN05421508_112114</name>
</gene>
<dbReference type="RefSeq" id="WP_097281225.1">
    <property type="nucleotide sequence ID" value="NZ_OCNJ01000012.1"/>
</dbReference>
<reference evidence="3 4" key="1">
    <citation type="submission" date="2017-09" db="EMBL/GenBank/DDBJ databases">
        <authorList>
            <person name="Ehlers B."/>
            <person name="Leendertz F.H."/>
        </authorList>
    </citation>
    <scope>NUCLEOTIDE SEQUENCE [LARGE SCALE GENOMIC DNA]</scope>
    <source>
        <strain evidence="3 4">USBA 140</strain>
    </source>
</reference>
<evidence type="ECO:0000313" key="3">
    <source>
        <dbReference type="EMBL" id="SOE00478.1"/>
    </source>
</evidence>
<accession>A0A286GY91</accession>
<organism evidence="3 4">
    <name type="scientific">Caenispirillum bisanense</name>
    <dbReference type="NCBI Taxonomy" id="414052"/>
    <lineage>
        <taxon>Bacteria</taxon>
        <taxon>Pseudomonadati</taxon>
        <taxon>Pseudomonadota</taxon>
        <taxon>Alphaproteobacteria</taxon>
        <taxon>Rhodospirillales</taxon>
        <taxon>Novispirillaceae</taxon>
        <taxon>Caenispirillum</taxon>
    </lineage>
</organism>
<proteinExistence type="predicted"/>